<dbReference type="Gene3D" id="3.90.550.10">
    <property type="entry name" value="Spore Coat Polysaccharide Biosynthesis Protein SpsA, Chain A"/>
    <property type="match status" value="1"/>
</dbReference>
<evidence type="ECO:0000256" key="2">
    <source>
        <dbReference type="ARBA" id="ARBA00022475"/>
    </source>
</evidence>
<dbReference type="InterPro" id="IPR029044">
    <property type="entry name" value="Nucleotide-diphossugar_trans"/>
</dbReference>
<evidence type="ECO:0000313" key="8">
    <source>
        <dbReference type="EMBL" id="BCS99029.1"/>
    </source>
</evidence>
<dbReference type="Pfam" id="PF00535">
    <property type="entry name" value="Glycos_transf_2"/>
    <property type="match status" value="1"/>
</dbReference>
<evidence type="ECO:0000256" key="1">
    <source>
        <dbReference type="ARBA" id="ARBA00004236"/>
    </source>
</evidence>
<keyword evidence="2" id="KW-1003">Cell membrane</keyword>
<dbReference type="PANTHER" id="PTHR43646:SF2">
    <property type="entry name" value="GLYCOSYLTRANSFERASE 2-LIKE DOMAIN-CONTAINING PROTEIN"/>
    <property type="match status" value="1"/>
</dbReference>
<keyword evidence="5 6" id="KW-0472">Membrane</keyword>
<name>A0ABM7PPI1_9BACT</name>
<evidence type="ECO:0000256" key="5">
    <source>
        <dbReference type="ARBA" id="ARBA00023136"/>
    </source>
</evidence>
<evidence type="ECO:0000256" key="4">
    <source>
        <dbReference type="ARBA" id="ARBA00022679"/>
    </source>
</evidence>
<comment type="subcellular location">
    <subcellularLocation>
        <location evidence="1">Cell membrane</location>
    </subcellularLocation>
</comment>
<keyword evidence="4 8" id="KW-0808">Transferase</keyword>
<dbReference type="InterPro" id="IPR001173">
    <property type="entry name" value="Glyco_trans_2-like"/>
</dbReference>
<dbReference type="PANTHER" id="PTHR43646">
    <property type="entry name" value="GLYCOSYLTRANSFERASE"/>
    <property type="match status" value="1"/>
</dbReference>
<keyword evidence="3" id="KW-0328">Glycosyltransferase</keyword>
<feature type="transmembrane region" description="Helical" evidence="6">
    <location>
        <begin position="283"/>
        <end position="303"/>
    </location>
</feature>
<dbReference type="Proteomes" id="UP001320148">
    <property type="component" value="Chromosome"/>
</dbReference>
<sequence length="375" mass="41192">MGMLGFLINLLIRSLSREQLTPANVTTTDWPTLSVIIPARNEEANIGKSLGAILKQDYPIDKLEVIVVDDHSEDRTHAIVDELAAASPVNLRCVMGRPLPKGWIGKSNACQAGALAASGEYLLFIDADTDSSPEMLRCAVDFALRKKADLLSFNPRQEMVSRAEKLLLPGLFLAIASSMKFRESNDPACEEAIANGQAMMFRHHAYKEVDGHGLVASEISEDLAFAKGMKTRGYTIYWAFADEIMSTRMHTGAEEIWDGFSKNMNRIMKCETKRHVVAGTGKALLLAWANPLLVAASGIACVVSPSDMYLTALAVSGLTQIILVIASMYLVRELHQPLRYAFAIPLGLTLQGLLVLKAYQLARNEQITWKGRVIE</sequence>
<evidence type="ECO:0000313" key="9">
    <source>
        <dbReference type="Proteomes" id="UP001320148"/>
    </source>
</evidence>
<dbReference type="GO" id="GO:0016740">
    <property type="term" value="F:transferase activity"/>
    <property type="evidence" value="ECO:0007669"/>
    <property type="project" value="UniProtKB-KW"/>
</dbReference>
<reference evidence="8 9" key="1">
    <citation type="submission" date="2021-02" db="EMBL/GenBank/DDBJ databases">
        <title>Complete genome of Desulfoluna sp. strain ASN36.</title>
        <authorList>
            <person name="Takahashi A."/>
            <person name="Kojima H."/>
            <person name="Fukui M."/>
        </authorList>
    </citation>
    <scope>NUCLEOTIDE SEQUENCE [LARGE SCALE GENOMIC DNA]</scope>
    <source>
        <strain evidence="8 9">ASN36</strain>
    </source>
</reference>
<gene>
    <name evidence="8" type="ORF">DSLASN_46610</name>
</gene>
<keyword evidence="9" id="KW-1185">Reference proteome</keyword>
<evidence type="ECO:0000256" key="6">
    <source>
        <dbReference type="SAM" id="Phobius"/>
    </source>
</evidence>
<dbReference type="SUPFAM" id="SSF53448">
    <property type="entry name" value="Nucleotide-diphospho-sugar transferases"/>
    <property type="match status" value="1"/>
</dbReference>
<feature type="transmembrane region" description="Helical" evidence="6">
    <location>
        <begin position="310"/>
        <end position="331"/>
    </location>
</feature>
<keyword evidence="6" id="KW-0812">Transmembrane</keyword>
<dbReference type="EMBL" id="AP024488">
    <property type="protein sequence ID" value="BCS99029.1"/>
    <property type="molecule type" value="Genomic_DNA"/>
</dbReference>
<proteinExistence type="predicted"/>
<organism evidence="8 9">
    <name type="scientific">Desulfoluna limicola</name>
    <dbReference type="NCBI Taxonomy" id="2810562"/>
    <lineage>
        <taxon>Bacteria</taxon>
        <taxon>Pseudomonadati</taxon>
        <taxon>Thermodesulfobacteriota</taxon>
        <taxon>Desulfobacteria</taxon>
        <taxon>Desulfobacterales</taxon>
        <taxon>Desulfolunaceae</taxon>
        <taxon>Desulfoluna</taxon>
    </lineage>
</organism>
<keyword evidence="6" id="KW-1133">Transmembrane helix</keyword>
<evidence type="ECO:0000259" key="7">
    <source>
        <dbReference type="Pfam" id="PF00535"/>
    </source>
</evidence>
<protein>
    <submittedName>
        <fullName evidence="8">Glycosyl transferase</fullName>
    </submittedName>
</protein>
<evidence type="ECO:0000256" key="3">
    <source>
        <dbReference type="ARBA" id="ARBA00022676"/>
    </source>
</evidence>
<feature type="transmembrane region" description="Helical" evidence="6">
    <location>
        <begin position="337"/>
        <end position="356"/>
    </location>
</feature>
<feature type="domain" description="Glycosyltransferase 2-like" evidence="7">
    <location>
        <begin position="34"/>
        <end position="208"/>
    </location>
</feature>
<accession>A0ABM7PPI1</accession>